<dbReference type="Pfam" id="PF19087">
    <property type="entry name" value="DUF5776"/>
    <property type="match status" value="1"/>
</dbReference>
<feature type="domain" description="MucBP" evidence="3">
    <location>
        <begin position="240"/>
        <end position="306"/>
    </location>
</feature>
<keyword evidence="6" id="KW-1185">Reference proteome</keyword>
<sequence length="594" mass="65133">MIDTYYNSVGEIGRSQSDPIVSPYISFFKNLSSPGLSSVSSNIIHSSYAKAMIDDRESHPQGLRYGDFKKGNLLPFTISYDGATKQMSYSLTTVDGRHYQGTHDFSQEVSGNTGMNLAISSGGEASQARVNLLVNSIQFSAMGVVNVDYIDEQTGSKLPESSTLKGGLNEMAYIKSASVIDTLRKQGYRLDQVAAPKSYDYDNATLPFGGTEDLSKLPYKDVLQEVKFYFKKDIADKIAVKINYVDADTHQSIAPSQQVSGTFGTSIPNLNQAIAGYTADPANPTHLKFGALDESGKTLTTVTLKYHQNHSTSSGTPKMPGSPAASQPIAPSQPTAIPSPDPTSDSRGSSSSQPDESQPSLIAKRGAAVYTVKPIYLYRHADFNKSERKAFYAKKPRVNRPMFVVTDYARSKDGQLRYQVRDVNHKSRTAGKTGYITADSRFTLPVYYQAAHPIVTVINPEGVNCYAKKNLRHRTGHYQQGQVIPVEGITRHNLTTRFILADGQYMTANRKLVISGKHPFAKAVRVKRALNLYADPDFTHVRKQIGSGQTLAVNKTGYSQAATMQAHGHKRYAVKGGYITANPDDVQIEKMTRS</sequence>
<evidence type="ECO:0000313" key="6">
    <source>
        <dbReference type="Proteomes" id="UP000004625"/>
    </source>
</evidence>
<evidence type="ECO:0000256" key="1">
    <source>
        <dbReference type="ARBA" id="ARBA00022737"/>
    </source>
</evidence>
<name>G9ZPA0_9LACO</name>
<evidence type="ECO:0000259" key="4">
    <source>
        <dbReference type="Pfam" id="PF19087"/>
    </source>
</evidence>
<dbReference type="AlphaFoldDB" id="G9ZPA0"/>
<dbReference type="InterPro" id="IPR009459">
    <property type="entry name" value="MucBP_dom"/>
</dbReference>
<comment type="caution">
    <text evidence="5">The sequence shown here is derived from an EMBL/GenBank/DDBJ whole genome shotgun (WGS) entry which is preliminary data.</text>
</comment>
<evidence type="ECO:0000313" key="5">
    <source>
        <dbReference type="EMBL" id="EHL98511.1"/>
    </source>
</evidence>
<feature type="compositionally biased region" description="Low complexity" evidence="2">
    <location>
        <begin position="342"/>
        <end position="360"/>
    </location>
</feature>
<accession>G9ZPA0</accession>
<dbReference type="Gene3D" id="3.10.20.320">
    <property type="entry name" value="Putative peptidoglycan bound protein (lpxtg motif)"/>
    <property type="match status" value="2"/>
</dbReference>
<dbReference type="EMBL" id="AGEY01000073">
    <property type="protein sequence ID" value="EHL98511.1"/>
    <property type="molecule type" value="Genomic_DNA"/>
</dbReference>
<dbReference type="HOGENOM" id="CLU_020065_0_0_9"/>
<proteinExistence type="predicted"/>
<feature type="domain" description="DUF5776" evidence="4">
    <location>
        <begin position="447"/>
        <end position="513"/>
    </location>
</feature>
<organism evidence="5 6">
    <name type="scientific">Lentilactobacillus parafarraginis F0439</name>
    <dbReference type="NCBI Taxonomy" id="797515"/>
    <lineage>
        <taxon>Bacteria</taxon>
        <taxon>Bacillati</taxon>
        <taxon>Bacillota</taxon>
        <taxon>Bacilli</taxon>
        <taxon>Lactobacillales</taxon>
        <taxon>Lactobacillaceae</taxon>
        <taxon>Lentilactobacillus</taxon>
    </lineage>
</organism>
<gene>
    <name evidence="5" type="ORF">HMPREF9103_01554</name>
</gene>
<protein>
    <recommendedName>
        <fullName evidence="7">DUF5776 domain-containing protein</fullName>
    </recommendedName>
</protein>
<evidence type="ECO:0000256" key="2">
    <source>
        <dbReference type="SAM" id="MobiDB-lite"/>
    </source>
</evidence>
<dbReference type="Proteomes" id="UP000004625">
    <property type="component" value="Unassembled WGS sequence"/>
</dbReference>
<feature type="region of interest" description="Disordered" evidence="2">
    <location>
        <begin position="307"/>
        <end position="362"/>
    </location>
</feature>
<reference evidence="5 6" key="1">
    <citation type="submission" date="2011-09" db="EMBL/GenBank/DDBJ databases">
        <authorList>
            <person name="Weinstock G."/>
            <person name="Sodergren E."/>
            <person name="Clifton S."/>
            <person name="Fulton L."/>
            <person name="Fulton B."/>
            <person name="Courtney L."/>
            <person name="Fronick C."/>
            <person name="Harrison M."/>
            <person name="Strong C."/>
            <person name="Farmer C."/>
            <person name="Delahaunty K."/>
            <person name="Markovic C."/>
            <person name="Hall O."/>
            <person name="Minx P."/>
            <person name="Tomlinson C."/>
            <person name="Mitreva M."/>
            <person name="Hou S."/>
            <person name="Chen J."/>
            <person name="Wollam A."/>
            <person name="Pepin K.H."/>
            <person name="Johnson M."/>
            <person name="Bhonagiri V."/>
            <person name="Zhang X."/>
            <person name="Suruliraj S."/>
            <person name="Warren W."/>
            <person name="Chinwalla A."/>
            <person name="Mardis E.R."/>
            <person name="Wilson R.K."/>
        </authorList>
    </citation>
    <scope>NUCLEOTIDE SEQUENCE [LARGE SCALE GENOMIC DNA]</scope>
    <source>
        <strain evidence="5 6">F0439</strain>
    </source>
</reference>
<evidence type="ECO:0000259" key="3">
    <source>
        <dbReference type="Pfam" id="PF06458"/>
    </source>
</evidence>
<dbReference type="PATRIC" id="fig|797515.3.peg.1439"/>
<keyword evidence="1" id="KW-0677">Repeat</keyword>
<feature type="compositionally biased region" description="Low complexity" evidence="2">
    <location>
        <begin position="321"/>
        <end position="334"/>
    </location>
</feature>
<feature type="domain" description="MucBP" evidence="3">
    <location>
        <begin position="145"/>
        <end position="197"/>
    </location>
</feature>
<dbReference type="STRING" id="797515.HMPREF9103_01554"/>
<dbReference type="InterPro" id="IPR044081">
    <property type="entry name" value="DUF5776"/>
</dbReference>
<dbReference type="Gene3D" id="2.60.120.200">
    <property type="match status" value="1"/>
</dbReference>
<dbReference type="Pfam" id="PF06458">
    <property type="entry name" value="MucBP"/>
    <property type="match status" value="2"/>
</dbReference>
<evidence type="ECO:0008006" key="7">
    <source>
        <dbReference type="Google" id="ProtNLM"/>
    </source>
</evidence>